<dbReference type="FunFam" id="3.40.50.720:FF:000268">
    <property type="entry name" value="Malate dehydrogenase"/>
    <property type="match status" value="1"/>
</dbReference>
<evidence type="ECO:0000313" key="13">
    <source>
        <dbReference type="Proteomes" id="UP000466442"/>
    </source>
</evidence>
<dbReference type="SUPFAM" id="SSF51735">
    <property type="entry name" value="NAD(P)-binding Rossmann-fold domains"/>
    <property type="match status" value="1"/>
</dbReference>
<dbReference type="GO" id="GO:0006099">
    <property type="term" value="P:tricarboxylic acid cycle"/>
    <property type="evidence" value="ECO:0007669"/>
    <property type="project" value="UniProtKB-KW"/>
</dbReference>
<dbReference type="SUPFAM" id="SSF56327">
    <property type="entry name" value="LDH C-terminal domain-like"/>
    <property type="match status" value="1"/>
</dbReference>
<dbReference type="Pfam" id="PF00056">
    <property type="entry name" value="Ldh_1_N"/>
    <property type="match status" value="1"/>
</dbReference>
<dbReference type="InterPro" id="IPR001236">
    <property type="entry name" value="Lactate/malate_DH_N"/>
</dbReference>
<evidence type="ECO:0000259" key="10">
    <source>
        <dbReference type="Pfam" id="PF00056"/>
    </source>
</evidence>
<evidence type="ECO:0000256" key="3">
    <source>
        <dbReference type="ARBA" id="ARBA00012995"/>
    </source>
</evidence>
<dbReference type="InterPro" id="IPR036291">
    <property type="entry name" value="NAD(P)-bd_dom_sf"/>
</dbReference>
<name>A0A8S9XZV9_APOLU</name>
<protein>
    <recommendedName>
        <fullName evidence="4">Malate dehydrogenase, mitochondrial</fullName>
        <ecNumber evidence="3">1.1.1.37</ecNumber>
    </recommendedName>
</protein>
<dbReference type="Pfam" id="PF02866">
    <property type="entry name" value="Ldh_1_C"/>
    <property type="match status" value="1"/>
</dbReference>
<evidence type="ECO:0000256" key="9">
    <source>
        <dbReference type="RuleBase" id="RU003369"/>
    </source>
</evidence>
<comment type="similarity">
    <text evidence="1">Belongs to the LDH/MDH superfamily. MDH type 1 family.</text>
</comment>
<keyword evidence="6 9" id="KW-0560">Oxidoreductase</keyword>
<comment type="caution">
    <text evidence="12">The sequence shown here is derived from an EMBL/GenBank/DDBJ whole genome shotgun (WGS) entry which is preliminary data.</text>
</comment>
<dbReference type="Gene3D" id="3.40.50.720">
    <property type="entry name" value="NAD(P)-binding Rossmann-like Domain"/>
    <property type="match status" value="1"/>
</dbReference>
<dbReference type="NCBIfam" id="TIGR01772">
    <property type="entry name" value="MDH_euk_gproteo"/>
    <property type="match status" value="1"/>
</dbReference>
<dbReference type="FunFam" id="3.90.110.10:FF:000001">
    <property type="entry name" value="Malate dehydrogenase"/>
    <property type="match status" value="1"/>
</dbReference>
<dbReference type="EMBL" id="WIXP02000003">
    <property type="protein sequence ID" value="KAF6213626.1"/>
    <property type="molecule type" value="Genomic_DNA"/>
</dbReference>
<evidence type="ECO:0000313" key="12">
    <source>
        <dbReference type="EMBL" id="KAF6213626.1"/>
    </source>
</evidence>
<dbReference type="InterPro" id="IPR015955">
    <property type="entry name" value="Lactate_DH/Glyco_Ohase_4_C"/>
</dbReference>
<reference evidence="12" key="1">
    <citation type="journal article" date="2021" name="Mol. Ecol. Resour.">
        <title>Apolygus lucorum genome provides insights into omnivorousness and mesophyll feeding.</title>
        <authorList>
            <person name="Liu Y."/>
            <person name="Liu H."/>
            <person name="Wang H."/>
            <person name="Huang T."/>
            <person name="Liu B."/>
            <person name="Yang B."/>
            <person name="Yin L."/>
            <person name="Li B."/>
            <person name="Zhang Y."/>
            <person name="Zhang S."/>
            <person name="Jiang F."/>
            <person name="Zhang X."/>
            <person name="Ren Y."/>
            <person name="Wang B."/>
            <person name="Wang S."/>
            <person name="Lu Y."/>
            <person name="Wu K."/>
            <person name="Fan W."/>
            <person name="Wang G."/>
        </authorList>
    </citation>
    <scope>NUCLEOTIDE SEQUENCE</scope>
    <source>
        <strain evidence="12">12Hb</strain>
    </source>
</reference>
<evidence type="ECO:0000256" key="2">
    <source>
        <dbReference type="ARBA" id="ARBA00011738"/>
    </source>
</evidence>
<evidence type="ECO:0000256" key="5">
    <source>
        <dbReference type="ARBA" id="ARBA00022532"/>
    </source>
</evidence>
<dbReference type="AlphaFoldDB" id="A0A8S9XZV9"/>
<dbReference type="InterPro" id="IPR010097">
    <property type="entry name" value="Malate_DH_type1"/>
</dbReference>
<evidence type="ECO:0000256" key="7">
    <source>
        <dbReference type="ARBA" id="ARBA00023027"/>
    </source>
</evidence>
<comment type="subunit">
    <text evidence="2">Homodimer.</text>
</comment>
<keyword evidence="13" id="KW-1185">Reference proteome</keyword>
<evidence type="ECO:0000256" key="4">
    <source>
        <dbReference type="ARBA" id="ARBA00016075"/>
    </source>
</evidence>
<dbReference type="PANTHER" id="PTHR11540">
    <property type="entry name" value="MALATE AND LACTATE DEHYDROGENASE"/>
    <property type="match status" value="1"/>
</dbReference>
<evidence type="ECO:0000256" key="1">
    <source>
        <dbReference type="ARBA" id="ARBA00008824"/>
    </source>
</evidence>
<sequence>MFRNGCSFLKKLHSFNHHQIDRGLKVAVVGAMGRIGQPLCLLLKQSPWFDEIAILDNLNPKGLALELNHVDTKSTVTAYEGEKGHACAMKGADIVLICAGLYMEKQAVNAIDDLLTVNCRAVMEISKSAATYCPQAFIVVCSNPVNCTLPVACEVFKKVNRFVDPCKMFGLSTLNVIRANTLLAEVLQVAPETVDVPIIGGHSPNTVVPVLSHARPCTQLNTEEVVKITRAIQAAGDDVIRAKNGRSSAILSAAFAAARFAVSLAKGLNGVEGVTECAMVMSNVVSDVSYFITPLQLGCCGVEKNLGVPDLTSYECCLLETAIPFLKRDIEVGEHFIAEAIKVRRLYIGAADRMPKLRRGRQKIEEDLSDSQDETAKPVQC</sequence>
<proteinExistence type="inferred from homology"/>
<dbReference type="EC" id="1.1.1.37" evidence="3"/>
<feature type="domain" description="Lactate/malate dehydrogenase N-terminal" evidence="10">
    <location>
        <begin position="25"/>
        <end position="162"/>
    </location>
</feature>
<feature type="domain" description="Lactate/malate dehydrogenase C-terminal" evidence="11">
    <location>
        <begin position="173"/>
        <end position="336"/>
    </location>
</feature>
<dbReference type="GO" id="GO:0005739">
    <property type="term" value="C:mitochondrion"/>
    <property type="evidence" value="ECO:0007669"/>
    <property type="project" value="TreeGrafter"/>
</dbReference>
<dbReference type="Gene3D" id="3.90.110.10">
    <property type="entry name" value="Lactate dehydrogenase/glycoside hydrolase, family 4, C-terminal"/>
    <property type="match status" value="1"/>
</dbReference>
<comment type="catalytic activity">
    <reaction evidence="8">
        <text>(S)-malate + NAD(+) = oxaloacetate + NADH + H(+)</text>
        <dbReference type="Rhea" id="RHEA:21432"/>
        <dbReference type="ChEBI" id="CHEBI:15378"/>
        <dbReference type="ChEBI" id="CHEBI:15589"/>
        <dbReference type="ChEBI" id="CHEBI:16452"/>
        <dbReference type="ChEBI" id="CHEBI:57540"/>
        <dbReference type="ChEBI" id="CHEBI:57945"/>
        <dbReference type="EC" id="1.1.1.37"/>
    </reaction>
</comment>
<dbReference type="InterPro" id="IPR022383">
    <property type="entry name" value="Lactate/malate_DH_C"/>
</dbReference>
<evidence type="ECO:0000256" key="8">
    <source>
        <dbReference type="ARBA" id="ARBA00048313"/>
    </source>
</evidence>
<dbReference type="PANTHER" id="PTHR11540:SF16">
    <property type="entry name" value="MALATE DEHYDROGENASE, MITOCHONDRIAL"/>
    <property type="match status" value="1"/>
</dbReference>
<dbReference type="OrthoDB" id="755699at2759"/>
<dbReference type="Proteomes" id="UP000466442">
    <property type="component" value="Unassembled WGS sequence"/>
</dbReference>
<organism evidence="12 13">
    <name type="scientific">Apolygus lucorum</name>
    <name type="common">Small green plant bug</name>
    <name type="synonym">Lygocoris lucorum</name>
    <dbReference type="NCBI Taxonomy" id="248454"/>
    <lineage>
        <taxon>Eukaryota</taxon>
        <taxon>Metazoa</taxon>
        <taxon>Ecdysozoa</taxon>
        <taxon>Arthropoda</taxon>
        <taxon>Hexapoda</taxon>
        <taxon>Insecta</taxon>
        <taxon>Pterygota</taxon>
        <taxon>Neoptera</taxon>
        <taxon>Paraneoptera</taxon>
        <taxon>Hemiptera</taxon>
        <taxon>Heteroptera</taxon>
        <taxon>Panheteroptera</taxon>
        <taxon>Cimicomorpha</taxon>
        <taxon>Miridae</taxon>
        <taxon>Mirini</taxon>
        <taxon>Apolygus</taxon>
    </lineage>
</organism>
<gene>
    <name evidence="12" type="ORF">GE061_011347</name>
</gene>
<accession>A0A8S9XZV9</accession>
<keyword evidence="7" id="KW-0520">NAD</keyword>
<evidence type="ECO:0000259" key="11">
    <source>
        <dbReference type="Pfam" id="PF02866"/>
    </source>
</evidence>
<evidence type="ECO:0000256" key="6">
    <source>
        <dbReference type="ARBA" id="ARBA00023002"/>
    </source>
</evidence>
<keyword evidence="5" id="KW-0816">Tricarboxylic acid cycle</keyword>
<dbReference type="GO" id="GO:0030060">
    <property type="term" value="F:L-malate dehydrogenase (NAD+) activity"/>
    <property type="evidence" value="ECO:0007669"/>
    <property type="project" value="UniProtKB-EC"/>
</dbReference>